<evidence type="ECO:0000256" key="3">
    <source>
        <dbReference type="ARBA" id="ARBA00022729"/>
    </source>
</evidence>
<dbReference type="Proteomes" id="UP000765160">
    <property type="component" value="Unassembled WGS sequence"/>
</dbReference>
<evidence type="ECO:0000256" key="4">
    <source>
        <dbReference type="SAM" id="SignalP"/>
    </source>
</evidence>
<keyword evidence="7" id="KW-1185">Reference proteome</keyword>
<feature type="domain" description="Solute-binding protein family 5" evidence="5">
    <location>
        <begin position="82"/>
        <end position="424"/>
    </location>
</feature>
<proteinExistence type="inferred from homology"/>
<dbReference type="Pfam" id="PF00496">
    <property type="entry name" value="SBP_bac_5"/>
    <property type="match status" value="1"/>
</dbReference>
<sequence>MRMIQRRHILGATAGAALLPRFAIAQNAAPDTRPSITVAVQIVSISGTLEPMREQSNVGFRIMPSFSEPLIGIDWTRTQRAEPVLATSWRRIDAKTLELTLRDDVRMHDGRVMEAEDVAFTFSNERMWTGLPADTRGLFVSTTAGAAGKTPPPEAAAISRAHFPNFERMEVVDRRTVRFVNSVPDVTLEGRLTRTTGAIFSRAAFAQAATWLDWARKPVGTGPYRVVSFRPGQDLVLEAHDEYWGGRPPLKRIRFVEVPDVASRVAGLQAGDWDFICDLPPDQIQGIERSPRHEVVGGPINNNRLIVWDKTHPVLANPLVRRAMSHSIDRQSIVDSLWGGRTAVPRGLQWEVYGDMYLADWEAPRFDLAEARRLLREANYQGQPIPYQLLNNYYTLQVASSRILVEGWRQAGLNVQIEMKENWGQIIGRFEGRGLCDNSNTAVFNDPVAPMSVYAPGGQTWASGQWQNDEAPKLMDALQTESDLQKRRATFRRLLTLTEREDPAYTVLFQTANFTGKRKDLPWQASKSFVMDFSARNWGGAA</sequence>
<feature type="chain" id="PRO_5047072190" evidence="4">
    <location>
        <begin position="26"/>
        <end position="542"/>
    </location>
</feature>
<reference evidence="6 7" key="1">
    <citation type="submission" date="2020-03" db="EMBL/GenBank/DDBJ databases">
        <title>Roseomonas selenitidurans sp. nov. isolated from soil.</title>
        <authorList>
            <person name="Liu H."/>
        </authorList>
    </citation>
    <scope>NUCLEOTIDE SEQUENCE [LARGE SCALE GENOMIC DNA]</scope>
    <source>
        <strain evidence="6 7">JCM 15073</strain>
    </source>
</reference>
<dbReference type="EMBL" id="JAAVTX010000004">
    <property type="protein sequence ID" value="NKE45694.1"/>
    <property type="molecule type" value="Genomic_DNA"/>
</dbReference>
<comment type="subcellular location">
    <subcellularLocation>
        <location evidence="1">Periplasm</location>
    </subcellularLocation>
</comment>
<accession>A0ABX1F060</accession>
<evidence type="ECO:0000313" key="7">
    <source>
        <dbReference type="Proteomes" id="UP000765160"/>
    </source>
</evidence>
<dbReference type="PIRSF" id="PIRSF002741">
    <property type="entry name" value="MppA"/>
    <property type="match status" value="1"/>
</dbReference>
<dbReference type="SUPFAM" id="SSF53850">
    <property type="entry name" value="Periplasmic binding protein-like II"/>
    <property type="match status" value="1"/>
</dbReference>
<dbReference type="PANTHER" id="PTHR30290">
    <property type="entry name" value="PERIPLASMIC BINDING COMPONENT OF ABC TRANSPORTER"/>
    <property type="match status" value="1"/>
</dbReference>
<dbReference type="PANTHER" id="PTHR30290:SF38">
    <property type="entry name" value="D,D-DIPEPTIDE-BINDING PERIPLASMIC PROTEIN DDPA-RELATED"/>
    <property type="match status" value="1"/>
</dbReference>
<feature type="signal peptide" evidence="4">
    <location>
        <begin position="1"/>
        <end position="25"/>
    </location>
</feature>
<dbReference type="InterPro" id="IPR000914">
    <property type="entry name" value="SBP_5_dom"/>
</dbReference>
<organism evidence="6 7">
    <name type="scientific">Falsiroseomonas frigidaquae</name>
    <dbReference type="NCBI Taxonomy" id="487318"/>
    <lineage>
        <taxon>Bacteria</taxon>
        <taxon>Pseudomonadati</taxon>
        <taxon>Pseudomonadota</taxon>
        <taxon>Alphaproteobacteria</taxon>
        <taxon>Acetobacterales</taxon>
        <taxon>Roseomonadaceae</taxon>
        <taxon>Falsiroseomonas</taxon>
    </lineage>
</organism>
<dbReference type="InterPro" id="IPR039424">
    <property type="entry name" value="SBP_5"/>
</dbReference>
<evidence type="ECO:0000259" key="5">
    <source>
        <dbReference type="Pfam" id="PF00496"/>
    </source>
</evidence>
<comment type="caution">
    <text evidence="6">The sequence shown here is derived from an EMBL/GenBank/DDBJ whole genome shotgun (WGS) entry which is preliminary data.</text>
</comment>
<gene>
    <name evidence="6" type="ORF">HB662_12965</name>
</gene>
<keyword evidence="3 4" id="KW-0732">Signal</keyword>
<dbReference type="Gene3D" id="3.90.76.10">
    <property type="entry name" value="Dipeptide-binding Protein, Domain 1"/>
    <property type="match status" value="1"/>
</dbReference>
<dbReference type="Gene3D" id="3.10.105.10">
    <property type="entry name" value="Dipeptide-binding Protein, Domain 3"/>
    <property type="match status" value="1"/>
</dbReference>
<evidence type="ECO:0000256" key="1">
    <source>
        <dbReference type="ARBA" id="ARBA00004418"/>
    </source>
</evidence>
<evidence type="ECO:0000313" key="6">
    <source>
        <dbReference type="EMBL" id="NKE45694.1"/>
    </source>
</evidence>
<evidence type="ECO:0000256" key="2">
    <source>
        <dbReference type="ARBA" id="ARBA00005695"/>
    </source>
</evidence>
<dbReference type="Gene3D" id="3.40.190.10">
    <property type="entry name" value="Periplasmic binding protein-like II"/>
    <property type="match status" value="1"/>
</dbReference>
<comment type="similarity">
    <text evidence="2">Belongs to the bacterial solute-binding protein 5 family.</text>
</comment>
<dbReference type="InterPro" id="IPR030678">
    <property type="entry name" value="Peptide/Ni-bd"/>
</dbReference>
<protein>
    <submittedName>
        <fullName evidence="6">ABC transporter substrate-binding protein</fullName>
    </submittedName>
</protein>
<name>A0ABX1F060_9PROT</name>